<evidence type="ECO:0000256" key="12">
    <source>
        <dbReference type="ARBA" id="ARBA00022801"/>
    </source>
</evidence>
<dbReference type="GO" id="GO:0008033">
    <property type="term" value="P:tRNA processing"/>
    <property type="evidence" value="ECO:0007669"/>
    <property type="project" value="UniProtKB-KW"/>
</dbReference>
<evidence type="ECO:0000256" key="13">
    <source>
        <dbReference type="ARBA" id="ARBA00022842"/>
    </source>
</evidence>
<dbReference type="NCBIfam" id="TIGR02191">
    <property type="entry name" value="RNaseIII"/>
    <property type="match status" value="1"/>
</dbReference>
<dbReference type="GO" id="GO:0005737">
    <property type="term" value="C:cytoplasm"/>
    <property type="evidence" value="ECO:0007669"/>
    <property type="project" value="UniProtKB-SubCell"/>
</dbReference>
<dbReference type="Pfam" id="PF00035">
    <property type="entry name" value="dsrm"/>
    <property type="match status" value="1"/>
</dbReference>
<sequence length="231" mass="26556">MNLSQLEQLIGITFRNKKLFQQAFTHTSYAHERKNYGVEPDNERLEYLGDAVLELAVSEYLFHRYPQMSEGELTRTRARVVCEPSLASFAKELNFGNYVRLGKGEEMTGGRTRPSLLADVFEAFIGALFLDQGLDVVRRFLHTVVFPKVSDEFLTRVMDAKSQLQELVQQERVGPLEYRIVDVQGPAHDRHFVAEVYLDNQCLGRGSGRSKKEAEQQAATQALERWKERKR</sequence>
<dbReference type="GO" id="GO:0042802">
    <property type="term" value="F:identical protein binding"/>
    <property type="evidence" value="ECO:0007669"/>
    <property type="project" value="UniProtKB-ARBA"/>
</dbReference>
<dbReference type="GO" id="GO:0006364">
    <property type="term" value="P:rRNA processing"/>
    <property type="evidence" value="ECO:0007669"/>
    <property type="project" value="UniProtKB-UniRule"/>
</dbReference>
<dbReference type="GO" id="GO:0003725">
    <property type="term" value="F:double-stranded RNA binding"/>
    <property type="evidence" value="ECO:0007669"/>
    <property type="project" value="TreeGrafter"/>
</dbReference>
<comment type="subunit">
    <text evidence="4 15">Homodimer.</text>
</comment>
<dbReference type="SUPFAM" id="SSF54768">
    <property type="entry name" value="dsRNA-binding domain-like"/>
    <property type="match status" value="1"/>
</dbReference>
<dbReference type="PROSITE" id="PS50142">
    <property type="entry name" value="RNASE_3_2"/>
    <property type="match status" value="1"/>
</dbReference>
<gene>
    <name evidence="15" type="primary">rnc</name>
    <name evidence="19" type="ORF">SAMN05421852_1144</name>
</gene>
<keyword evidence="13 15" id="KW-0460">Magnesium</keyword>
<dbReference type="STRING" id="46223.SAMN05421852_1144"/>
<feature type="binding site" evidence="15">
    <location>
        <position position="119"/>
    </location>
    <ligand>
        <name>Mg(2+)</name>
        <dbReference type="ChEBI" id="CHEBI:18420"/>
    </ligand>
</feature>
<dbReference type="CDD" id="cd00593">
    <property type="entry name" value="RIBOc"/>
    <property type="match status" value="1"/>
</dbReference>
<dbReference type="GO" id="GO:0006397">
    <property type="term" value="P:mRNA processing"/>
    <property type="evidence" value="ECO:0007669"/>
    <property type="project" value="UniProtKB-UniRule"/>
</dbReference>
<comment type="similarity">
    <text evidence="3">Belongs to the ribonuclease III family.</text>
</comment>
<keyword evidence="10 15" id="KW-0479">Metal-binding</keyword>
<dbReference type="Proteomes" id="UP000199545">
    <property type="component" value="Unassembled WGS sequence"/>
</dbReference>
<feature type="binding site" evidence="15">
    <location>
        <position position="46"/>
    </location>
    <ligand>
        <name>Mg(2+)</name>
        <dbReference type="ChEBI" id="CHEBI:18420"/>
    </ligand>
</feature>
<keyword evidence="12 15" id="KW-0378">Hydrolase</keyword>
<feature type="active site" evidence="15">
    <location>
        <position position="50"/>
    </location>
</feature>
<evidence type="ECO:0000256" key="14">
    <source>
        <dbReference type="ARBA" id="ARBA00022884"/>
    </source>
</evidence>
<dbReference type="InterPro" id="IPR000999">
    <property type="entry name" value="RNase_III_dom"/>
</dbReference>
<feature type="domain" description="DRBM" evidence="17">
    <location>
        <begin position="159"/>
        <end position="228"/>
    </location>
</feature>
<evidence type="ECO:0000256" key="7">
    <source>
        <dbReference type="ARBA" id="ARBA00022664"/>
    </source>
</evidence>
<keyword evidence="7 15" id="KW-0507">mRNA processing</keyword>
<keyword evidence="15" id="KW-0699">rRNA-binding</keyword>
<dbReference type="Pfam" id="PF14622">
    <property type="entry name" value="Ribonucleas_3_3"/>
    <property type="match status" value="1"/>
</dbReference>
<evidence type="ECO:0000256" key="3">
    <source>
        <dbReference type="ARBA" id="ARBA00010183"/>
    </source>
</evidence>
<comment type="cofactor">
    <cofactor evidence="15">
        <name>Mg(2+)</name>
        <dbReference type="ChEBI" id="CHEBI:18420"/>
    </cofactor>
</comment>
<dbReference type="SMART" id="SM00535">
    <property type="entry name" value="RIBOc"/>
    <property type="match status" value="1"/>
</dbReference>
<dbReference type="RefSeq" id="WP_093230880.1">
    <property type="nucleotide sequence ID" value="NZ_FORR01000014.1"/>
</dbReference>
<protein>
    <recommendedName>
        <fullName evidence="15">Ribonuclease 3</fullName>
        <ecNumber evidence="15">3.1.26.3</ecNumber>
    </recommendedName>
    <alternativeName>
        <fullName evidence="15">Ribonuclease III</fullName>
        <shortName evidence="15">RNase III</shortName>
    </alternativeName>
</protein>
<evidence type="ECO:0000256" key="9">
    <source>
        <dbReference type="ARBA" id="ARBA00022722"/>
    </source>
</evidence>
<dbReference type="InterPro" id="IPR014720">
    <property type="entry name" value="dsRBD_dom"/>
</dbReference>
<evidence type="ECO:0000256" key="15">
    <source>
        <dbReference type="HAMAP-Rule" id="MF_00104"/>
    </source>
</evidence>
<keyword evidence="6 15" id="KW-0698">rRNA processing</keyword>
<dbReference type="GO" id="GO:0019843">
    <property type="term" value="F:rRNA binding"/>
    <property type="evidence" value="ECO:0007669"/>
    <property type="project" value="UniProtKB-KW"/>
</dbReference>
<feature type="binding site" evidence="15">
    <location>
        <position position="122"/>
    </location>
    <ligand>
        <name>Mg(2+)</name>
        <dbReference type="ChEBI" id="CHEBI:18420"/>
    </ligand>
</feature>
<dbReference type="PROSITE" id="PS50137">
    <property type="entry name" value="DS_RBD"/>
    <property type="match status" value="1"/>
</dbReference>
<evidence type="ECO:0000256" key="10">
    <source>
        <dbReference type="ARBA" id="ARBA00022723"/>
    </source>
</evidence>
<dbReference type="PANTHER" id="PTHR11207:SF0">
    <property type="entry name" value="RIBONUCLEASE 3"/>
    <property type="match status" value="1"/>
</dbReference>
<dbReference type="GO" id="GO:0010468">
    <property type="term" value="P:regulation of gene expression"/>
    <property type="evidence" value="ECO:0007669"/>
    <property type="project" value="TreeGrafter"/>
</dbReference>
<dbReference type="OrthoDB" id="9805026at2"/>
<dbReference type="PANTHER" id="PTHR11207">
    <property type="entry name" value="RIBONUCLEASE III"/>
    <property type="match status" value="1"/>
</dbReference>
<dbReference type="Gene3D" id="3.30.160.20">
    <property type="match status" value="1"/>
</dbReference>
<feature type="region of interest" description="Disordered" evidence="16">
    <location>
        <begin position="206"/>
        <end position="231"/>
    </location>
</feature>
<dbReference type="EMBL" id="FORR01000014">
    <property type="protein sequence ID" value="SFJ61003.1"/>
    <property type="molecule type" value="Genomic_DNA"/>
</dbReference>
<reference evidence="19 20" key="1">
    <citation type="submission" date="2016-10" db="EMBL/GenBank/DDBJ databases">
        <authorList>
            <person name="de Groot N.N."/>
        </authorList>
    </citation>
    <scope>NUCLEOTIDE SEQUENCE [LARGE SCALE GENOMIC DNA]</scope>
    <source>
        <strain evidence="19 20">DSM 44778</strain>
    </source>
</reference>
<keyword evidence="20" id="KW-1185">Reference proteome</keyword>
<comment type="subcellular location">
    <subcellularLocation>
        <location evidence="2 15">Cytoplasm</location>
    </subcellularLocation>
</comment>
<dbReference type="FunFam" id="1.10.1520.10:FF:000001">
    <property type="entry name" value="Ribonuclease 3"/>
    <property type="match status" value="1"/>
</dbReference>
<evidence type="ECO:0000256" key="4">
    <source>
        <dbReference type="ARBA" id="ARBA00011738"/>
    </source>
</evidence>
<feature type="active site" evidence="15">
    <location>
        <position position="122"/>
    </location>
</feature>
<comment type="function">
    <text evidence="15">Digests double-stranded RNA. Involved in the processing of primary rRNA transcript to yield the immediate precursors to the large and small rRNAs (23S and 16S). Processes some mRNAs, and tRNAs when they are encoded in the rRNA operon. Processes pre-crRNA and tracrRNA of type II CRISPR loci if present in the organism.</text>
</comment>
<evidence type="ECO:0000256" key="16">
    <source>
        <dbReference type="SAM" id="MobiDB-lite"/>
    </source>
</evidence>
<evidence type="ECO:0000313" key="19">
    <source>
        <dbReference type="EMBL" id="SFJ61003.1"/>
    </source>
</evidence>
<evidence type="ECO:0000256" key="5">
    <source>
        <dbReference type="ARBA" id="ARBA00022490"/>
    </source>
</evidence>
<accession>A0A1I3SR41</accession>
<keyword evidence="8 15" id="KW-0819">tRNA processing</keyword>
<name>A0A1I3SR41_9BACL</name>
<evidence type="ECO:0000256" key="1">
    <source>
        <dbReference type="ARBA" id="ARBA00000109"/>
    </source>
</evidence>
<dbReference type="HAMAP" id="MF_00104">
    <property type="entry name" value="RNase_III"/>
    <property type="match status" value="1"/>
</dbReference>
<keyword evidence="5 15" id="KW-0963">Cytoplasm</keyword>
<dbReference type="AlphaFoldDB" id="A0A1I3SR41"/>
<evidence type="ECO:0000313" key="20">
    <source>
        <dbReference type="Proteomes" id="UP000199545"/>
    </source>
</evidence>
<dbReference type="InterPro" id="IPR011907">
    <property type="entry name" value="RNase_III"/>
</dbReference>
<dbReference type="SMART" id="SM00358">
    <property type="entry name" value="DSRM"/>
    <property type="match status" value="1"/>
</dbReference>
<dbReference type="FunFam" id="3.30.160.20:FF:000003">
    <property type="entry name" value="Ribonuclease 3"/>
    <property type="match status" value="1"/>
</dbReference>
<evidence type="ECO:0000259" key="17">
    <source>
        <dbReference type="PROSITE" id="PS50137"/>
    </source>
</evidence>
<keyword evidence="11 15" id="KW-0255">Endonuclease</keyword>
<evidence type="ECO:0000256" key="2">
    <source>
        <dbReference type="ARBA" id="ARBA00004496"/>
    </source>
</evidence>
<dbReference type="GO" id="GO:0046872">
    <property type="term" value="F:metal ion binding"/>
    <property type="evidence" value="ECO:0007669"/>
    <property type="project" value="UniProtKB-KW"/>
</dbReference>
<dbReference type="GO" id="GO:0004525">
    <property type="term" value="F:ribonuclease III activity"/>
    <property type="evidence" value="ECO:0007669"/>
    <property type="project" value="UniProtKB-UniRule"/>
</dbReference>
<dbReference type="InterPro" id="IPR036389">
    <property type="entry name" value="RNase_III_sf"/>
</dbReference>
<evidence type="ECO:0000256" key="8">
    <source>
        <dbReference type="ARBA" id="ARBA00022694"/>
    </source>
</evidence>
<comment type="catalytic activity">
    <reaction evidence="1 15">
        <text>Endonucleolytic cleavage to 5'-phosphomonoester.</text>
        <dbReference type="EC" id="3.1.26.3"/>
    </reaction>
</comment>
<dbReference type="SUPFAM" id="SSF69065">
    <property type="entry name" value="RNase III domain-like"/>
    <property type="match status" value="1"/>
</dbReference>
<dbReference type="EC" id="3.1.26.3" evidence="15"/>
<dbReference type="PROSITE" id="PS00517">
    <property type="entry name" value="RNASE_3_1"/>
    <property type="match status" value="1"/>
</dbReference>
<keyword evidence="14 15" id="KW-0694">RNA-binding</keyword>
<feature type="domain" description="RNase III" evidence="18">
    <location>
        <begin position="3"/>
        <end position="133"/>
    </location>
</feature>
<evidence type="ECO:0000259" key="18">
    <source>
        <dbReference type="PROSITE" id="PS50142"/>
    </source>
</evidence>
<organism evidence="19 20">
    <name type="scientific">Thermoflavimicrobium dichotomicum</name>
    <dbReference type="NCBI Taxonomy" id="46223"/>
    <lineage>
        <taxon>Bacteria</taxon>
        <taxon>Bacillati</taxon>
        <taxon>Bacillota</taxon>
        <taxon>Bacilli</taxon>
        <taxon>Bacillales</taxon>
        <taxon>Thermoactinomycetaceae</taxon>
        <taxon>Thermoflavimicrobium</taxon>
    </lineage>
</organism>
<dbReference type="Gene3D" id="1.10.1520.10">
    <property type="entry name" value="Ribonuclease III domain"/>
    <property type="match status" value="1"/>
</dbReference>
<evidence type="ECO:0000256" key="11">
    <source>
        <dbReference type="ARBA" id="ARBA00022759"/>
    </source>
</evidence>
<keyword evidence="9 15" id="KW-0540">Nuclease</keyword>
<evidence type="ECO:0000256" key="6">
    <source>
        <dbReference type="ARBA" id="ARBA00022552"/>
    </source>
</evidence>
<dbReference type="CDD" id="cd10845">
    <property type="entry name" value="DSRM_RNAse_III_family"/>
    <property type="match status" value="1"/>
</dbReference>
<proteinExistence type="inferred from homology"/>